<organism evidence="1 2">
    <name type="scientific">Rhodobacter maris</name>
    <dbReference type="NCBI Taxonomy" id="446682"/>
    <lineage>
        <taxon>Bacteria</taxon>
        <taxon>Pseudomonadati</taxon>
        <taxon>Pseudomonadota</taxon>
        <taxon>Alphaproteobacteria</taxon>
        <taxon>Rhodobacterales</taxon>
        <taxon>Rhodobacter group</taxon>
        <taxon>Rhodobacter</taxon>
    </lineage>
</organism>
<dbReference type="InterPro" id="IPR007922">
    <property type="entry name" value="DciA-like"/>
</dbReference>
<keyword evidence="2" id="KW-1185">Reference proteome</keyword>
<evidence type="ECO:0000313" key="2">
    <source>
        <dbReference type="Proteomes" id="UP000219111"/>
    </source>
</evidence>
<gene>
    <name evidence="1" type="ORF">SAMN05877831_101739</name>
</gene>
<dbReference type="PIRSF" id="PIRSF032064">
    <property type="entry name" value="UCP032064"/>
    <property type="match status" value="1"/>
</dbReference>
<accession>A0A285RRG1</accession>
<dbReference type="Proteomes" id="UP000219111">
    <property type="component" value="Unassembled WGS sequence"/>
</dbReference>
<evidence type="ECO:0000313" key="1">
    <source>
        <dbReference type="EMBL" id="SOB94992.1"/>
    </source>
</evidence>
<dbReference type="InterPro" id="IPR010593">
    <property type="entry name" value="DUF1159"/>
</dbReference>
<reference evidence="2" key="1">
    <citation type="submission" date="2017-08" db="EMBL/GenBank/DDBJ databases">
        <authorList>
            <person name="Varghese N."/>
            <person name="Submissions S."/>
        </authorList>
    </citation>
    <scope>NUCLEOTIDE SEQUENCE [LARGE SCALE GENOMIC DNA]</scope>
    <source>
        <strain evidence="2">JA276</strain>
    </source>
</reference>
<sequence>MTRKTPETLDERPEAPRAVRRLRGFEAAAGLVKERIRSAGESRGFAVARLVTHWAEVVGPEIAASAHPVKIGYGREGFGATLTLLVEGPMAPMIDMKREQIRARVNACYGYNAIARIHITQTAATGFAEGQVAFAPAPARPAPSSPSPEVAARAQNAAAGCADAALRAALEELGRNILMKPAPRPLTPAGQVEKG</sequence>
<dbReference type="EMBL" id="OBMT01000001">
    <property type="protein sequence ID" value="SOB94992.1"/>
    <property type="molecule type" value="Genomic_DNA"/>
</dbReference>
<dbReference type="AlphaFoldDB" id="A0A285RRG1"/>
<name>A0A285RRG1_9RHOB</name>
<proteinExistence type="predicted"/>
<protein>
    <submittedName>
        <fullName evidence="1">Uncharacterized protein</fullName>
    </submittedName>
</protein>
<dbReference type="Pfam" id="PF05258">
    <property type="entry name" value="DciA"/>
    <property type="match status" value="1"/>
</dbReference>
<dbReference type="OrthoDB" id="7160947at2"/>
<dbReference type="RefSeq" id="WP_097068709.1">
    <property type="nucleotide sequence ID" value="NZ_OBMT01000001.1"/>
</dbReference>